<keyword evidence="2" id="KW-1185">Reference proteome</keyword>
<evidence type="ECO:0000313" key="2">
    <source>
        <dbReference type="Proteomes" id="UP000243459"/>
    </source>
</evidence>
<gene>
    <name evidence="1" type="ORF">A4U43_C03F16830</name>
</gene>
<sequence length="145" mass="14914">MRVVGQAGSSPKLGDKILARPTEAYSGLGLNWSIQNRAGGFMIWVSSGGSQAARAGRSSDLRSVRGAIRAAREQRMTLGERLWLEFVAELSAAAATAPAFLSTLGPSGGSAEEKDREGGGELVVPSALRTAARPATLMLSGGGIS</sequence>
<organism evidence="1 2">
    <name type="scientific">Asparagus officinalis</name>
    <name type="common">Garden asparagus</name>
    <dbReference type="NCBI Taxonomy" id="4686"/>
    <lineage>
        <taxon>Eukaryota</taxon>
        <taxon>Viridiplantae</taxon>
        <taxon>Streptophyta</taxon>
        <taxon>Embryophyta</taxon>
        <taxon>Tracheophyta</taxon>
        <taxon>Spermatophyta</taxon>
        <taxon>Magnoliopsida</taxon>
        <taxon>Liliopsida</taxon>
        <taxon>Asparagales</taxon>
        <taxon>Asparagaceae</taxon>
        <taxon>Asparagoideae</taxon>
        <taxon>Asparagus</taxon>
    </lineage>
</organism>
<name>A0A5P1FDJ0_ASPOF</name>
<dbReference type="Proteomes" id="UP000243459">
    <property type="component" value="Chromosome 3"/>
</dbReference>
<accession>A0A5P1FDJ0</accession>
<dbReference type="AlphaFoldDB" id="A0A5P1FDJ0"/>
<proteinExistence type="predicted"/>
<evidence type="ECO:0000313" key="1">
    <source>
        <dbReference type="EMBL" id="ONK75437.1"/>
    </source>
</evidence>
<reference evidence="2" key="1">
    <citation type="journal article" date="2017" name="Nat. Commun.">
        <title>The asparagus genome sheds light on the origin and evolution of a young Y chromosome.</title>
        <authorList>
            <person name="Harkess A."/>
            <person name="Zhou J."/>
            <person name="Xu C."/>
            <person name="Bowers J.E."/>
            <person name="Van der Hulst R."/>
            <person name="Ayyampalayam S."/>
            <person name="Mercati F."/>
            <person name="Riccardi P."/>
            <person name="McKain M.R."/>
            <person name="Kakrana A."/>
            <person name="Tang H."/>
            <person name="Ray J."/>
            <person name="Groenendijk J."/>
            <person name="Arikit S."/>
            <person name="Mathioni S.M."/>
            <person name="Nakano M."/>
            <person name="Shan H."/>
            <person name="Telgmann-Rauber A."/>
            <person name="Kanno A."/>
            <person name="Yue Z."/>
            <person name="Chen H."/>
            <person name="Li W."/>
            <person name="Chen Y."/>
            <person name="Xu X."/>
            <person name="Zhang Y."/>
            <person name="Luo S."/>
            <person name="Chen H."/>
            <person name="Gao J."/>
            <person name="Mao Z."/>
            <person name="Pires J.C."/>
            <person name="Luo M."/>
            <person name="Kudrna D."/>
            <person name="Wing R.A."/>
            <person name="Meyers B.C."/>
            <person name="Yi K."/>
            <person name="Kong H."/>
            <person name="Lavrijsen P."/>
            <person name="Sunseri F."/>
            <person name="Falavigna A."/>
            <person name="Ye Y."/>
            <person name="Leebens-Mack J.H."/>
            <person name="Chen G."/>
        </authorList>
    </citation>
    <scope>NUCLEOTIDE SEQUENCE [LARGE SCALE GENOMIC DNA]</scope>
    <source>
        <strain evidence="2">cv. DH0086</strain>
    </source>
</reference>
<protein>
    <submittedName>
        <fullName evidence="1">Uncharacterized protein</fullName>
    </submittedName>
</protein>
<dbReference type="Gramene" id="ONK75437">
    <property type="protein sequence ID" value="ONK75437"/>
    <property type="gene ID" value="A4U43_C03F16830"/>
</dbReference>
<dbReference type="EMBL" id="CM007383">
    <property type="protein sequence ID" value="ONK75437.1"/>
    <property type="molecule type" value="Genomic_DNA"/>
</dbReference>